<reference evidence="2" key="1">
    <citation type="submission" date="2024-10" db="EMBL/GenBank/DDBJ databases">
        <authorList>
            <person name="Ryan C."/>
        </authorList>
    </citation>
    <scope>NUCLEOTIDE SEQUENCE [LARGE SCALE GENOMIC DNA]</scope>
</reference>
<dbReference type="Proteomes" id="UP001497457">
    <property type="component" value="Chromosome 23rd"/>
</dbReference>
<feature type="region of interest" description="Disordered" evidence="1">
    <location>
        <begin position="19"/>
        <end position="50"/>
    </location>
</feature>
<evidence type="ECO:0000313" key="3">
    <source>
        <dbReference type="Proteomes" id="UP001497457"/>
    </source>
</evidence>
<sequence>MPAPLGRRQAGDHRLRVRRVLAARQGGPGGHGARPVPGPAAHPRQQRRPVRLQTGCGHDAGRLRWPDGHQPGVVLRPDPPGPPAPPASIRRRRGGAHVLRGRLHRVPGAFGLLREQGRAAPAHPEPRRGVGAARRARQLRGAGSHRRHRHVQRHAARRRQGAAARRHGDGAGAHGPLRHAAGGGRARGLPLHARRLLHNWPGHLHRRRPHPRRQTLTAVLSFMQNTYNAIAR</sequence>
<keyword evidence="3" id="KW-1185">Reference proteome</keyword>
<dbReference type="EMBL" id="OZ075133">
    <property type="protein sequence ID" value="CAL4989913.1"/>
    <property type="molecule type" value="Genomic_DNA"/>
</dbReference>
<gene>
    <name evidence="2" type="ORF">URODEC1_LOCUS60001</name>
</gene>
<feature type="compositionally biased region" description="Basic residues" evidence="1">
    <location>
        <begin position="134"/>
        <end position="160"/>
    </location>
</feature>
<proteinExistence type="predicted"/>
<feature type="region of interest" description="Disordered" evidence="1">
    <location>
        <begin position="114"/>
        <end position="186"/>
    </location>
</feature>
<protein>
    <submittedName>
        <fullName evidence="2">Uncharacterized protein</fullName>
    </submittedName>
</protein>
<organism evidence="2 3">
    <name type="scientific">Urochloa decumbens</name>
    <dbReference type="NCBI Taxonomy" id="240449"/>
    <lineage>
        <taxon>Eukaryota</taxon>
        <taxon>Viridiplantae</taxon>
        <taxon>Streptophyta</taxon>
        <taxon>Embryophyta</taxon>
        <taxon>Tracheophyta</taxon>
        <taxon>Spermatophyta</taxon>
        <taxon>Magnoliopsida</taxon>
        <taxon>Liliopsida</taxon>
        <taxon>Poales</taxon>
        <taxon>Poaceae</taxon>
        <taxon>PACMAD clade</taxon>
        <taxon>Panicoideae</taxon>
        <taxon>Panicodae</taxon>
        <taxon>Paniceae</taxon>
        <taxon>Melinidinae</taxon>
        <taxon>Urochloa</taxon>
    </lineage>
</organism>
<evidence type="ECO:0000313" key="2">
    <source>
        <dbReference type="EMBL" id="CAL4989913.1"/>
    </source>
</evidence>
<name>A0ABC9B2A8_9POAL</name>
<evidence type="ECO:0000256" key="1">
    <source>
        <dbReference type="SAM" id="MobiDB-lite"/>
    </source>
</evidence>
<accession>A0ABC9B2A8</accession>
<dbReference type="AlphaFoldDB" id="A0ABC9B2A8"/>